<dbReference type="AlphaFoldDB" id="A0A916UL17"/>
<dbReference type="GO" id="GO:0043565">
    <property type="term" value="F:sequence-specific DNA binding"/>
    <property type="evidence" value="ECO:0007669"/>
    <property type="project" value="InterPro"/>
</dbReference>
<evidence type="ECO:0000313" key="6">
    <source>
        <dbReference type="Proteomes" id="UP000637002"/>
    </source>
</evidence>
<dbReference type="PROSITE" id="PS01124">
    <property type="entry name" value="HTH_ARAC_FAMILY_2"/>
    <property type="match status" value="1"/>
</dbReference>
<organism evidence="5 6">
    <name type="scientific">Chelatococcus reniformis</name>
    <dbReference type="NCBI Taxonomy" id="1494448"/>
    <lineage>
        <taxon>Bacteria</taxon>
        <taxon>Pseudomonadati</taxon>
        <taxon>Pseudomonadota</taxon>
        <taxon>Alphaproteobacteria</taxon>
        <taxon>Hyphomicrobiales</taxon>
        <taxon>Chelatococcaceae</taxon>
        <taxon>Chelatococcus</taxon>
    </lineage>
</organism>
<dbReference type="PROSITE" id="PS00041">
    <property type="entry name" value="HTH_ARAC_FAMILY_1"/>
    <property type="match status" value="1"/>
</dbReference>
<dbReference type="Gene3D" id="1.10.10.60">
    <property type="entry name" value="Homeodomain-like"/>
    <property type="match status" value="2"/>
</dbReference>
<reference evidence="5" key="1">
    <citation type="journal article" date="2014" name="Int. J. Syst. Evol. Microbiol.">
        <title>Complete genome sequence of Corynebacterium casei LMG S-19264T (=DSM 44701T), isolated from a smear-ripened cheese.</title>
        <authorList>
            <consortium name="US DOE Joint Genome Institute (JGI-PGF)"/>
            <person name="Walter F."/>
            <person name="Albersmeier A."/>
            <person name="Kalinowski J."/>
            <person name="Ruckert C."/>
        </authorList>
    </citation>
    <scope>NUCLEOTIDE SEQUENCE</scope>
    <source>
        <strain evidence="5">CGMCC 1.12919</strain>
    </source>
</reference>
<dbReference type="Pfam" id="PF12833">
    <property type="entry name" value="HTH_18"/>
    <property type="match status" value="1"/>
</dbReference>
<keyword evidence="1" id="KW-0805">Transcription regulation</keyword>
<evidence type="ECO:0000313" key="5">
    <source>
        <dbReference type="EMBL" id="GGC76908.1"/>
    </source>
</evidence>
<keyword evidence="2" id="KW-0238">DNA-binding</keyword>
<comment type="caution">
    <text evidence="5">The sequence shown here is derived from an EMBL/GenBank/DDBJ whole genome shotgun (WGS) entry which is preliminary data.</text>
</comment>
<dbReference type="PANTHER" id="PTHR47893:SF1">
    <property type="entry name" value="REGULATORY PROTEIN PCHR"/>
    <property type="match status" value="1"/>
</dbReference>
<dbReference type="InterPro" id="IPR009057">
    <property type="entry name" value="Homeodomain-like_sf"/>
</dbReference>
<keyword evidence="6" id="KW-1185">Reference proteome</keyword>
<reference evidence="5" key="2">
    <citation type="submission" date="2020-09" db="EMBL/GenBank/DDBJ databases">
        <authorList>
            <person name="Sun Q."/>
            <person name="Zhou Y."/>
        </authorList>
    </citation>
    <scope>NUCLEOTIDE SEQUENCE</scope>
    <source>
        <strain evidence="5">CGMCC 1.12919</strain>
    </source>
</reference>
<dbReference type="SUPFAM" id="SSF46689">
    <property type="entry name" value="Homeodomain-like"/>
    <property type="match status" value="1"/>
</dbReference>
<dbReference type="InterPro" id="IPR018060">
    <property type="entry name" value="HTH_AraC"/>
</dbReference>
<name>A0A916UL17_9HYPH</name>
<dbReference type="InterPro" id="IPR053142">
    <property type="entry name" value="PchR_regulatory_protein"/>
</dbReference>
<gene>
    <name evidence="5" type="ORF">GCM10010994_39040</name>
</gene>
<dbReference type="PANTHER" id="PTHR47893">
    <property type="entry name" value="REGULATORY PROTEIN PCHR"/>
    <property type="match status" value="1"/>
</dbReference>
<dbReference type="GO" id="GO:0003700">
    <property type="term" value="F:DNA-binding transcription factor activity"/>
    <property type="evidence" value="ECO:0007669"/>
    <property type="project" value="InterPro"/>
</dbReference>
<dbReference type="InterPro" id="IPR018062">
    <property type="entry name" value="HTH_AraC-typ_CS"/>
</dbReference>
<proteinExistence type="predicted"/>
<evidence type="ECO:0000256" key="1">
    <source>
        <dbReference type="ARBA" id="ARBA00023015"/>
    </source>
</evidence>
<dbReference type="SMART" id="SM00342">
    <property type="entry name" value="HTH_ARAC"/>
    <property type="match status" value="1"/>
</dbReference>
<sequence>MQTLLNLDFRTIQSELLKRDFIHSSELLSVASQVFRTKEHGYRRIDDHSFLHVLNFEALRPYSLALVRPDLICIQIVMRGSYMRRAVDRIDVVDSTAVEISNLPRSTSDAKLGAKLRGLLIVCERQHFIDTFKLDVRSLPQAYRPIFASQLGSVEPMRLPLTPSLATATDQLLACPYPEPLRTIHARAKAMEIICELATRINTLGARSTGVPPARHREQAIEIAAAIYRREIDKPPSIDQLAGRVGLNRNELTSGFRVLFGSTPRAYGHMIRMEHAQALLRSGTLSISEVARRVGYEGYSSFSRAFLAYFDRPPASNLPNLARMARSGDAEP</sequence>
<evidence type="ECO:0000256" key="3">
    <source>
        <dbReference type="ARBA" id="ARBA00023163"/>
    </source>
</evidence>
<evidence type="ECO:0000256" key="2">
    <source>
        <dbReference type="ARBA" id="ARBA00023125"/>
    </source>
</evidence>
<keyword evidence="3" id="KW-0804">Transcription</keyword>
<dbReference type="RefSeq" id="WP_188610851.1">
    <property type="nucleotide sequence ID" value="NZ_BMGG01000007.1"/>
</dbReference>
<dbReference type="Proteomes" id="UP000637002">
    <property type="component" value="Unassembled WGS sequence"/>
</dbReference>
<dbReference type="EMBL" id="BMGG01000007">
    <property type="protein sequence ID" value="GGC76908.1"/>
    <property type="molecule type" value="Genomic_DNA"/>
</dbReference>
<evidence type="ECO:0000259" key="4">
    <source>
        <dbReference type="PROSITE" id="PS01124"/>
    </source>
</evidence>
<feature type="domain" description="HTH araC/xylS-type" evidence="4">
    <location>
        <begin position="222"/>
        <end position="320"/>
    </location>
</feature>
<accession>A0A916UL17</accession>
<protein>
    <recommendedName>
        <fullName evidence="4">HTH araC/xylS-type domain-containing protein</fullName>
    </recommendedName>
</protein>